<dbReference type="RefSeq" id="WP_380887209.1">
    <property type="nucleotide sequence ID" value="NZ_JBHUDY010000001.1"/>
</dbReference>
<gene>
    <name evidence="3" type="ORF">ACFSCW_04205</name>
</gene>
<sequence>MSIKLTLAAVTAFAAASALTPMSAARAGVYGVQTLASERTCGGAGPAAECPGSNRLIPFQTDGGLYRTTASSGFVETRAIPQKGSYASGSAELNGGGLYLPTLHAASYAAPNDARVNGSAAGFTSFTYNGKVDSAFGLQATLTIDDSTVSPDNGLLPNGGIAALYLAIYDEKAFIDNFIDPSTGAVNVAYGATCGDVPGLLGWAYSDLTAPGGAFSVSASTVSCGGGPITLKSAQKIVAYSNLSLFTNRGGFIDASHTLTTQLDPGLGEETIRGLQTNLTAAVPEPATWAMMVGGFAMLGAAARRRVQAPRVSA</sequence>
<dbReference type="Proteomes" id="UP001597115">
    <property type="component" value="Unassembled WGS sequence"/>
</dbReference>
<protein>
    <submittedName>
        <fullName evidence="3">PEPxxWA-CTERM sorting domain-containing protein</fullName>
    </submittedName>
</protein>
<feature type="domain" description="Ice-binding protein C-terminal" evidence="2">
    <location>
        <begin position="282"/>
        <end position="306"/>
    </location>
</feature>
<evidence type="ECO:0000256" key="1">
    <source>
        <dbReference type="SAM" id="SignalP"/>
    </source>
</evidence>
<organism evidence="3 4">
    <name type="scientific">Sphingomonas tabacisoli</name>
    <dbReference type="NCBI Taxonomy" id="2249466"/>
    <lineage>
        <taxon>Bacteria</taxon>
        <taxon>Pseudomonadati</taxon>
        <taxon>Pseudomonadota</taxon>
        <taxon>Alphaproteobacteria</taxon>
        <taxon>Sphingomonadales</taxon>
        <taxon>Sphingomonadaceae</taxon>
        <taxon>Sphingomonas</taxon>
    </lineage>
</organism>
<accession>A0ABW4I1R5</accession>
<reference evidence="4" key="1">
    <citation type="journal article" date="2019" name="Int. J. Syst. Evol. Microbiol.">
        <title>The Global Catalogue of Microorganisms (GCM) 10K type strain sequencing project: providing services to taxonomists for standard genome sequencing and annotation.</title>
        <authorList>
            <consortium name="The Broad Institute Genomics Platform"/>
            <consortium name="The Broad Institute Genome Sequencing Center for Infectious Disease"/>
            <person name="Wu L."/>
            <person name="Ma J."/>
        </authorList>
    </citation>
    <scope>NUCLEOTIDE SEQUENCE [LARGE SCALE GENOMIC DNA]</scope>
    <source>
        <strain evidence="4">CGMCC 1.16275</strain>
    </source>
</reference>
<dbReference type="InterPro" id="IPR013424">
    <property type="entry name" value="Ice-binding_C"/>
</dbReference>
<evidence type="ECO:0000313" key="3">
    <source>
        <dbReference type="EMBL" id="MFD1611000.1"/>
    </source>
</evidence>
<evidence type="ECO:0000313" key="4">
    <source>
        <dbReference type="Proteomes" id="UP001597115"/>
    </source>
</evidence>
<feature type="signal peptide" evidence="1">
    <location>
        <begin position="1"/>
        <end position="27"/>
    </location>
</feature>
<comment type="caution">
    <text evidence="3">The sequence shown here is derived from an EMBL/GenBank/DDBJ whole genome shotgun (WGS) entry which is preliminary data.</text>
</comment>
<dbReference type="EMBL" id="JBHUDY010000001">
    <property type="protein sequence ID" value="MFD1611000.1"/>
    <property type="molecule type" value="Genomic_DNA"/>
</dbReference>
<keyword evidence="1" id="KW-0732">Signal</keyword>
<dbReference type="NCBIfam" id="TIGR02595">
    <property type="entry name" value="PEP_CTERM"/>
    <property type="match status" value="1"/>
</dbReference>
<name>A0ABW4I1R5_9SPHN</name>
<dbReference type="Pfam" id="PF07589">
    <property type="entry name" value="PEP-CTERM"/>
    <property type="match status" value="1"/>
</dbReference>
<evidence type="ECO:0000259" key="2">
    <source>
        <dbReference type="Pfam" id="PF07589"/>
    </source>
</evidence>
<feature type="chain" id="PRO_5047069549" evidence="1">
    <location>
        <begin position="28"/>
        <end position="314"/>
    </location>
</feature>
<proteinExistence type="predicted"/>
<dbReference type="NCBIfam" id="NF035944">
    <property type="entry name" value="PEPxxWA-CTERM"/>
    <property type="match status" value="1"/>
</dbReference>
<keyword evidence="4" id="KW-1185">Reference proteome</keyword>